<feature type="domain" description="BPP" evidence="2">
    <location>
        <begin position="26"/>
        <end position="341"/>
    </location>
</feature>
<dbReference type="Pfam" id="PF02333">
    <property type="entry name" value="Phytase"/>
    <property type="match status" value="2"/>
</dbReference>
<keyword evidence="3" id="KW-0378">Hydrolase</keyword>
<dbReference type="Proteomes" id="UP000588068">
    <property type="component" value="Unassembled WGS sequence"/>
</dbReference>
<dbReference type="InterPro" id="IPR011042">
    <property type="entry name" value="6-blade_b-propeller_TolB-like"/>
</dbReference>
<dbReference type="RefSeq" id="WP_184332165.1">
    <property type="nucleotide sequence ID" value="NZ_JACHHZ010000003.1"/>
</dbReference>
<dbReference type="PROSITE" id="PS51662">
    <property type="entry name" value="BP_PHYTASE"/>
    <property type="match status" value="2"/>
</dbReference>
<proteinExistence type="predicted"/>
<dbReference type="InterPro" id="IPR003431">
    <property type="entry name" value="B-propeller_Phytase"/>
</dbReference>
<gene>
    <name evidence="3" type="ORF">HNQ60_002480</name>
</gene>
<dbReference type="Gene3D" id="2.120.10.30">
    <property type="entry name" value="TolB, C-terminal domain"/>
    <property type="match status" value="2"/>
</dbReference>
<feature type="domain" description="BPP" evidence="2">
    <location>
        <begin position="350"/>
        <end position="680"/>
    </location>
</feature>
<keyword evidence="1" id="KW-0732">Signal</keyword>
<comment type="caution">
    <text evidence="3">The sequence shown here is derived from an EMBL/GenBank/DDBJ whole genome shotgun (WGS) entry which is preliminary data.</text>
</comment>
<feature type="signal peptide" evidence="1">
    <location>
        <begin position="1"/>
        <end position="20"/>
    </location>
</feature>
<keyword evidence="4" id="KW-1185">Reference proteome</keyword>
<reference evidence="3 4" key="1">
    <citation type="submission" date="2020-08" db="EMBL/GenBank/DDBJ databases">
        <title>Genomic Encyclopedia of Type Strains, Phase IV (KMG-IV): sequencing the most valuable type-strain genomes for metagenomic binning, comparative biology and taxonomic classification.</title>
        <authorList>
            <person name="Goeker M."/>
        </authorList>
    </citation>
    <scope>NUCLEOTIDE SEQUENCE [LARGE SCALE GENOMIC DNA]</scope>
    <source>
        <strain evidence="3 4">DSM 26723</strain>
    </source>
</reference>
<dbReference type="GO" id="GO:0016158">
    <property type="term" value="F:inositol hexakisphosphate 3-phosphatase activity"/>
    <property type="evidence" value="ECO:0007669"/>
    <property type="project" value="UniProtKB-EC"/>
</dbReference>
<dbReference type="EMBL" id="JACHHZ010000003">
    <property type="protein sequence ID" value="MBB6093599.1"/>
    <property type="molecule type" value="Genomic_DNA"/>
</dbReference>
<organism evidence="3 4">
    <name type="scientific">Povalibacter uvarum</name>
    <dbReference type="NCBI Taxonomy" id="732238"/>
    <lineage>
        <taxon>Bacteria</taxon>
        <taxon>Pseudomonadati</taxon>
        <taxon>Pseudomonadota</taxon>
        <taxon>Gammaproteobacteria</taxon>
        <taxon>Steroidobacterales</taxon>
        <taxon>Steroidobacteraceae</taxon>
        <taxon>Povalibacter</taxon>
    </lineage>
</organism>
<accession>A0A841HMM1</accession>
<evidence type="ECO:0000256" key="1">
    <source>
        <dbReference type="SAM" id="SignalP"/>
    </source>
</evidence>
<name>A0A841HMM1_9GAMM</name>
<feature type="chain" id="PRO_5032921790" evidence="1">
    <location>
        <begin position="21"/>
        <end position="681"/>
    </location>
</feature>
<dbReference type="AlphaFoldDB" id="A0A841HMM1"/>
<evidence type="ECO:0000313" key="4">
    <source>
        <dbReference type="Proteomes" id="UP000588068"/>
    </source>
</evidence>
<dbReference type="PROSITE" id="PS51257">
    <property type="entry name" value="PROKAR_LIPOPROTEIN"/>
    <property type="match status" value="1"/>
</dbReference>
<evidence type="ECO:0000259" key="2">
    <source>
        <dbReference type="PROSITE" id="PS51662"/>
    </source>
</evidence>
<evidence type="ECO:0000313" key="3">
    <source>
        <dbReference type="EMBL" id="MBB6093599.1"/>
    </source>
</evidence>
<dbReference type="SUPFAM" id="SSF50956">
    <property type="entry name" value="Thermostable phytase (3-phytase)"/>
    <property type="match status" value="2"/>
</dbReference>
<protein>
    <submittedName>
        <fullName evidence="3">3-phytase</fullName>
        <ecNumber evidence="3">3.1.3.8</ecNumber>
    </submittedName>
</protein>
<dbReference type="EC" id="3.1.3.8" evidence="3"/>
<sequence>MRNTILVTAIALALSACSHSAPPAPSAAKPAESPAISARLATVATFRHAASDAAVWVDPADPARSILLVAGGEGGLEMNDLTGARVARFEALEAGFIQVRQGFPADGGSFDLAIVSDQRAGALRVFKLDAAARQLQEITTAPIAINDAITGLCTYRSGLTGKLYAFAATDQGQLEQWEIFVRDGKAGGQFIRRIPAGKGASHCTVDDASGALYFSEESTGIWQVAAEPESDAARTAIDLVEPRGTLHEEVKGLALYRTGNSAAFLVASDAGSGTFNVYSPAGEPAGAFKISGNSLDVGDAEGLTIVSASLGDAFPQGALVVADENSGDYKLVAWNDIAQTLKLAVPTPVAEKAASAVRVVKPRVETAPADSYGDAADDPAIWVDKRDPSRSVVIGTDKKLGLNVYDLKGKRLQVVPDGRMNNVDLREGFVLAGKPITIVAATNRTTKSISLYQFDPATRRLSSVADGTLDSGFDDPYGLCMYRSAKSGDYFVLANDSAEGKFRQWKLVDRNGKAAIELVREFTVGTQAEGCAADDELGQLYIAEEDVGLWKYSAEPDGGETRTAIDKVGEGRLTDDVEGVSVYYGQDGKGYIVASNQGEDNYAIYRREGANEFVGKFHVVANEALGIDGSSETDGLDVVSYPLGAEFPAGLLVVQDGRNLMPAERQNFKYVSWQDVMDALK</sequence>